<dbReference type="PANTHER" id="PTHR47331:SF2">
    <property type="match status" value="1"/>
</dbReference>
<comment type="caution">
    <text evidence="3">The sequence shown here is derived from an EMBL/GenBank/DDBJ whole genome shotgun (WGS) entry which is preliminary data.</text>
</comment>
<proteinExistence type="predicted"/>
<keyword evidence="4" id="KW-1185">Reference proteome</keyword>
<evidence type="ECO:0000313" key="3">
    <source>
        <dbReference type="EMBL" id="KAB0794911.1"/>
    </source>
</evidence>
<evidence type="ECO:0000313" key="4">
    <source>
        <dbReference type="Proteomes" id="UP000327044"/>
    </source>
</evidence>
<gene>
    <name evidence="3" type="ORF">PPYR_11750</name>
</gene>
<organism evidence="3 4">
    <name type="scientific">Photinus pyralis</name>
    <name type="common">Common eastern firefly</name>
    <name type="synonym">Lampyris pyralis</name>
    <dbReference type="NCBI Taxonomy" id="7054"/>
    <lineage>
        <taxon>Eukaryota</taxon>
        <taxon>Metazoa</taxon>
        <taxon>Ecdysozoa</taxon>
        <taxon>Arthropoda</taxon>
        <taxon>Hexapoda</taxon>
        <taxon>Insecta</taxon>
        <taxon>Pterygota</taxon>
        <taxon>Neoptera</taxon>
        <taxon>Endopterygota</taxon>
        <taxon>Coleoptera</taxon>
        <taxon>Polyphaga</taxon>
        <taxon>Elateriformia</taxon>
        <taxon>Elateroidea</taxon>
        <taxon>Lampyridae</taxon>
        <taxon>Lampyrinae</taxon>
        <taxon>Photinus</taxon>
    </lineage>
</organism>
<dbReference type="PANTHER" id="PTHR47331">
    <property type="entry name" value="PHD-TYPE DOMAIN-CONTAINING PROTEIN"/>
    <property type="match status" value="1"/>
</dbReference>
<sequence>MLHNKQIFILLNDVTGHRLYVAVYTYNIKHDIVDRRLTTLSTFELARALETIVSFVQHEFFSVEIKKLRQNLPLKIKSYIFSQLSVFLDDHGLLRVGGRIRHSNLLYEKIHPLLLPKNHTFVWSLVRYYHLQHLHCGAQQLLSIIREKFWIISGKSVCKQVVRKCVKCFRYKPVLSAPKMGDLPQCRLKPFVPCFTFTEPQLDAVPVSRLDQYQHRQQIITHFWRRWSKEVLPELQKRTKWQSMGHGQIDIGSLVLLSNNNLPPFQWPLGRVKEVYPGQDGIIRVVLVRLPGGNCVKRAIHQLCVLPMDQETL</sequence>
<feature type="domain" description="Integrase zinc-binding" evidence="1">
    <location>
        <begin position="120"/>
        <end position="173"/>
    </location>
</feature>
<dbReference type="InterPro" id="IPR041588">
    <property type="entry name" value="Integrase_H2C2"/>
</dbReference>
<dbReference type="Pfam" id="PF17921">
    <property type="entry name" value="Integrase_H2C2"/>
    <property type="match status" value="1"/>
</dbReference>
<dbReference type="AlphaFoldDB" id="A0A5N4AC74"/>
<evidence type="ECO:0008006" key="5">
    <source>
        <dbReference type="Google" id="ProtNLM"/>
    </source>
</evidence>
<dbReference type="EMBL" id="VVIM01000008">
    <property type="protein sequence ID" value="KAB0794911.1"/>
    <property type="molecule type" value="Genomic_DNA"/>
</dbReference>
<protein>
    <recommendedName>
        <fullName evidence="5">DUF5641 domain-containing protein</fullName>
    </recommendedName>
</protein>
<accession>A0A5N4AC74</accession>
<evidence type="ECO:0000259" key="1">
    <source>
        <dbReference type="Pfam" id="PF17921"/>
    </source>
</evidence>
<dbReference type="Pfam" id="PF18701">
    <property type="entry name" value="DUF5641"/>
    <property type="match status" value="1"/>
</dbReference>
<dbReference type="InParanoid" id="A0A5N4AC74"/>
<evidence type="ECO:0000259" key="2">
    <source>
        <dbReference type="Pfam" id="PF18701"/>
    </source>
</evidence>
<reference evidence="3 4" key="1">
    <citation type="journal article" date="2018" name="Elife">
        <title>Firefly genomes illuminate parallel origins of bioluminescence in beetles.</title>
        <authorList>
            <person name="Fallon T.R."/>
            <person name="Lower S.E."/>
            <person name="Chang C.H."/>
            <person name="Bessho-Uehara M."/>
            <person name="Martin G.J."/>
            <person name="Bewick A.J."/>
            <person name="Behringer M."/>
            <person name="Debat H.J."/>
            <person name="Wong I."/>
            <person name="Day J.C."/>
            <person name="Suvorov A."/>
            <person name="Silva C.J."/>
            <person name="Stanger-Hall K.F."/>
            <person name="Hall D.W."/>
            <person name="Schmitz R.J."/>
            <person name="Nelson D.R."/>
            <person name="Lewis S.M."/>
            <person name="Shigenobu S."/>
            <person name="Bybee S.M."/>
            <person name="Larracuente A.M."/>
            <person name="Oba Y."/>
            <person name="Weng J.K."/>
        </authorList>
    </citation>
    <scope>NUCLEOTIDE SEQUENCE [LARGE SCALE GENOMIC DNA]</scope>
    <source>
        <strain evidence="3">1611_PpyrPB1</strain>
        <tissue evidence="3">Whole body</tissue>
    </source>
</reference>
<dbReference type="Gene3D" id="1.10.340.70">
    <property type="match status" value="1"/>
</dbReference>
<feature type="domain" description="DUF5641" evidence="2">
    <location>
        <begin position="212"/>
        <end position="306"/>
    </location>
</feature>
<dbReference type="InterPro" id="IPR040676">
    <property type="entry name" value="DUF5641"/>
</dbReference>
<dbReference type="Proteomes" id="UP000327044">
    <property type="component" value="Unassembled WGS sequence"/>
</dbReference>
<name>A0A5N4AC74_PHOPY</name>